<name>A0A845AXK7_9SPHN</name>
<gene>
    <name evidence="2" type="ORF">GRI65_07225</name>
</gene>
<sequence length="172" mass="19085">MNTTARPMPHALAPTWFDVVLAVLSAALLAAVLGALAGGRGEWSMLPANVWFHLVTIIIALALTPVMLLRFRGDRLHRTLGYVWLVSMVTTALMSFSIRQINDGTFSFIHLLSVLTLWVCYKLVRNARAHDPIGHRREVRGIVLGALMIAGFFTFQFDRVMGQWLIALTAGN</sequence>
<evidence type="ECO:0000256" key="1">
    <source>
        <dbReference type="SAM" id="Phobius"/>
    </source>
</evidence>
<dbReference type="OrthoDB" id="9815686at2"/>
<dbReference type="EMBL" id="WTYL01000002">
    <property type="protein sequence ID" value="MXP44243.1"/>
    <property type="molecule type" value="Genomic_DNA"/>
</dbReference>
<keyword evidence="1" id="KW-1133">Transmembrane helix</keyword>
<keyword evidence="3" id="KW-1185">Reference proteome</keyword>
<protein>
    <recommendedName>
        <fullName evidence="4">DUF2306 domain-containing protein</fullName>
    </recommendedName>
</protein>
<feature type="transmembrane region" description="Helical" evidence="1">
    <location>
        <begin position="141"/>
        <end position="157"/>
    </location>
</feature>
<keyword evidence="1" id="KW-0812">Transmembrane</keyword>
<organism evidence="2 3">
    <name type="scientific">Allopontixanthobacter sediminis</name>
    <dbReference type="NCBI Taxonomy" id="1689985"/>
    <lineage>
        <taxon>Bacteria</taxon>
        <taxon>Pseudomonadati</taxon>
        <taxon>Pseudomonadota</taxon>
        <taxon>Alphaproteobacteria</taxon>
        <taxon>Sphingomonadales</taxon>
        <taxon>Erythrobacteraceae</taxon>
        <taxon>Allopontixanthobacter</taxon>
    </lineage>
</organism>
<feature type="transmembrane region" description="Helical" evidence="1">
    <location>
        <begin position="104"/>
        <end position="121"/>
    </location>
</feature>
<evidence type="ECO:0008006" key="4">
    <source>
        <dbReference type="Google" id="ProtNLM"/>
    </source>
</evidence>
<feature type="transmembrane region" description="Helical" evidence="1">
    <location>
        <begin position="81"/>
        <end position="98"/>
    </location>
</feature>
<dbReference type="RefSeq" id="WP_160755860.1">
    <property type="nucleotide sequence ID" value="NZ_WTYL01000002.1"/>
</dbReference>
<accession>A0A845AXK7</accession>
<dbReference type="Proteomes" id="UP000431922">
    <property type="component" value="Unassembled WGS sequence"/>
</dbReference>
<evidence type="ECO:0000313" key="3">
    <source>
        <dbReference type="Proteomes" id="UP000431922"/>
    </source>
</evidence>
<keyword evidence="1" id="KW-0472">Membrane</keyword>
<evidence type="ECO:0000313" key="2">
    <source>
        <dbReference type="EMBL" id="MXP44243.1"/>
    </source>
</evidence>
<proteinExistence type="predicted"/>
<comment type="caution">
    <text evidence="2">The sequence shown here is derived from an EMBL/GenBank/DDBJ whole genome shotgun (WGS) entry which is preliminary data.</text>
</comment>
<feature type="transmembrane region" description="Helical" evidence="1">
    <location>
        <begin position="50"/>
        <end position="69"/>
    </location>
</feature>
<dbReference type="AlphaFoldDB" id="A0A845AXK7"/>
<reference evidence="2 3" key="1">
    <citation type="submission" date="2019-12" db="EMBL/GenBank/DDBJ databases">
        <title>Genomic-based taxomic classification of the family Erythrobacteraceae.</title>
        <authorList>
            <person name="Xu L."/>
        </authorList>
    </citation>
    <scope>NUCLEOTIDE SEQUENCE [LARGE SCALE GENOMIC DNA]</scope>
    <source>
        <strain evidence="2 3">KCTC 42453</strain>
    </source>
</reference>